<feature type="compositionally biased region" description="Low complexity" evidence="5">
    <location>
        <begin position="102"/>
        <end position="112"/>
    </location>
</feature>
<dbReference type="AlphaFoldDB" id="G0RZU4"/>
<keyword evidence="3 6" id="KW-1133">Transmembrane helix</keyword>
<dbReference type="EMBL" id="GL988032">
    <property type="protein sequence ID" value="EGS23722.1"/>
    <property type="molecule type" value="Genomic_DNA"/>
</dbReference>
<feature type="compositionally biased region" description="Polar residues" evidence="5">
    <location>
        <begin position="158"/>
        <end position="171"/>
    </location>
</feature>
<dbReference type="GO" id="GO:0016020">
    <property type="term" value="C:membrane"/>
    <property type="evidence" value="ECO:0007669"/>
    <property type="project" value="UniProtKB-SubCell"/>
</dbReference>
<keyword evidence="8" id="KW-1185">Reference proteome</keyword>
<evidence type="ECO:0000256" key="4">
    <source>
        <dbReference type="ARBA" id="ARBA00023136"/>
    </source>
</evidence>
<evidence type="ECO:0000256" key="6">
    <source>
        <dbReference type="SAM" id="Phobius"/>
    </source>
</evidence>
<protein>
    <submittedName>
        <fullName evidence="7">Uncharacterized protein</fullName>
    </submittedName>
</protein>
<feature type="compositionally biased region" description="Low complexity" evidence="5">
    <location>
        <begin position="172"/>
        <end position="195"/>
    </location>
</feature>
<reference evidence="7 8" key="1">
    <citation type="journal article" date="2011" name="Cell">
        <title>Insight into structure and assembly of the nuclear pore complex by utilizing the genome of a eukaryotic thermophile.</title>
        <authorList>
            <person name="Amlacher S."/>
            <person name="Sarges P."/>
            <person name="Flemming D."/>
            <person name="van Noort V."/>
            <person name="Kunze R."/>
            <person name="Devos D.P."/>
            <person name="Arumugam M."/>
            <person name="Bork P."/>
            <person name="Hurt E."/>
        </authorList>
    </citation>
    <scope>NUCLEOTIDE SEQUENCE [LARGE SCALE GENOMIC DNA]</scope>
    <source>
        <strain evidence="8">DSM 1495 / CBS 144.50 / IMI 039719</strain>
    </source>
</reference>
<name>G0RZU4_CHATD</name>
<gene>
    <name evidence="7" type="ORF">CTHT_0004230</name>
</gene>
<feature type="compositionally biased region" description="Acidic residues" evidence="5">
    <location>
        <begin position="36"/>
        <end position="67"/>
    </location>
</feature>
<evidence type="ECO:0000313" key="8">
    <source>
        <dbReference type="Proteomes" id="UP000008066"/>
    </source>
</evidence>
<dbReference type="OrthoDB" id="5238281at2759"/>
<dbReference type="Proteomes" id="UP000008066">
    <property type="component" value="Unassembled WGS sequence"/>
</dbReference>
<sequence>MRVTAPSLRRRNHAWRQMRALEKRGFRVRRHGDEDHANDEDDADHDDHSEDSDSASSDEESDFEDEPSTTIMLSSTSTIFATVPVRTGSLGAVILPTIPAAAPTTPGVALGAEEPNEIGIDDPETDSDSDDETTTLPPNITQSPPQPSFLPSPPDVTGSPSESISTTSLAGSESTSTPALTETPPTATASSSLPAGGNIGTGSEASPSQTPGTLPGPDLSAGVDVGAEVKDDKLSGGAVAGIVLGVLLSLGLIAGALFFWCKRRRDKGLPFIPFGWGSLGSRSSTPDITAPLPGKIGGPNHAKTNTQIMDELIRAAYASESGGNVIADEAAGYYDYNEKKRMDSQQPPHLSLNLPTAPQSANDNGNPFLDEQTYIALAGRLTPQPPQQARTQSVATEDKPVMQWLEEVRPPTQVGIPPASPSVPPSATLPRPVAGNGSGATRIVEPPQPAYFGRYTMTTESSGARWG</sequence>
<keyword evidence="4 6" id="KW-0472">Membrane</keyword>
<feature type="compositionally biased region" description="Acidic residues" evidence="5">
    <location>
        <begin position="114"/>
        <end position="133"/>
    </location>
</feature>
<evidence type="ECO:0000256" key="2">
    <source>
        <dbReference type="ARBA" id="ARBA00022692"/>
    </source>
</evidence>
<dbReference type="GeneID" id="18254461"/>
<dbReference type="RefSeq" id="XP_006690964.1">
    <property type="nucleotide sequence ID" value="XM_006690901.1"/>
</dbReference>
<proteinExistence type="predicted"/>
<dbReference type="InterPro" id="IPR051694">
    <property type="entry name" value="Immunoregulatory_rcpt-like"/>
</dbReference>
<keyword evidence="2 6" id="KW-0812">Transmembrane</keyword>
<evidence type="ECO:0000256" key="5">
    <source>
        <dbReference type="SAM" id="MobiDB-lite"/>
    </source>
</evidence>
<accession>G0RZU4</accession>
<feature type="compositionally biased region" description="Basic and acidic residues" evidence="5">
    <location>
        <begin position="21"/>
        <end position="35"/>
    </location>
</feature>
<dbReference type="KEGG" id="cthr:CTHT_0004230"/>
<feature type="region of interest" description="Disordered" evidence="5">
    <location>
        <begin position="414"/>
        <end position="446"/>
    </location>
</feature>
<feature type="compositionally biased region" description="Pro residues" evidence="5">
    <location>
        <begin position="144"/>
        <end position="154"/>
    </location>
</feature>
<dbReference type="GO" id="GO:0071944">
    <property type="term" value="C:cell periphery"/>
    <property type="evidence" value="ECO:0007669"/>
    <property type="project" value="UniProtKB-ARBA"/>
</dbReference>
<feature type="region of interest" description="Disordered" evidence="5">
    <location>
        <begin position="21"/>
        <end position="70"/>
    </location>
</feature>
<evidence type="ECO:0000256" key="1">
    <source>
        <dbReference type="ARBA" id="ARBA00004167"/>
    </source>
</evidence>
<feature type="compositionally biased region" description="Polar residues" evidence="5">
    <location>
        <begin position="201"/>
        <end position="212"/>
    </location>
</feature>
<evidence type="ECO:0000256" key="3">
    <source>
        <dbReference type="ARBA" id="ARBA00022989"/>
    </source>
</evidence>
<feature type="region of interest" description="Disordered" evidence="5">
    <location>
        <begin position="102"/>
        <end position="223"/>
    </location>
</feature>
<evidence type="ECO:0000313" key="7">
    <source>
        <dbReference type="EMBL" id="EGS23722.1"/>
    </source>
</evidence>
<dbReference type="PANTHER" id="PTHR15549:SF26">
    <property type="entry name" value="AXIAL BUDDING PATTERN PROTEIN 2-RELATED"/>
    <property type="match status" value="1"/>
</dbReference>
<feature type="transmembrane region" description="Helical" evidence="6">
    <location>
        <begin position="238"/>
        <end position="261"/>
    </location>
</feature>
<dbReference type="HOGENOM" id="CLU_619817_0_0_1"/>
<comment type="subcellular location">
    <subcellularLocation>
        <location evidence="1">Membrane</location>
        <topology evidence="1">Single-pass membrane protein</topology>
    </subcellularLocation>
</comment>
<dbReference type="PANTHER" id="PTHR15549">
    <property type="entry name" value="PAIRED IMMUNOGLOBULIN-LIKE TYPE 2 RECEPTOR"/>
    <property type="match status" value="1"/>
</dbReference>
<organism evidence="8">
    <name type="scientific">Chaetomium thermophilum (strain DSM 1495 / CBS 144.50 / IMI 039719)</name>
    <name type="common">Thermochaetoides thermophila</name>
    <dbReference type="NCBI Taxonomy" id="759272"/>
    <lineage>
        <taxon>Eukaryota</taxon>
        <taxon>Fungi</taxon>
        <taxon>Dikarya</taxon>
        <taxon>Ascomycota</taxon>
        <taxon>Pezizomycotina</taxon>
        <taxon>Sordariomycetes</taxon>
        <taxon>Sordariomycetidae</taxon>
        <taxon>Sordariales</taxon>
        <taxon>Chaetomiaceae</taxon>
        <taxon>Thermochaetoides</taxon>
    </lineage>
</organism>
<dbReference type="eggNOG" id="ENOG502RAYN">
    <property type="taxonomic scope" value="Eukaryota"/>
</dbReference>